<feature type="repeat" description="WD" evidence="1">
    <location>
        <begin position="362"/>
        <end position="397"/>
    </location>
</feature>
<proteinExistence type="predicted"/>
<dbReference type="PROSITE" id="PS50082">
    <property type="entry name" value="WD_REPEATS_2"/>
    <property type="match status" value="2"/>
</dbReference>
<sequence>MLDFRKLFREVKNNPSPTILVKIFPNLGGLIIHPTDPLVLSSSKDGTIRVWRLDTFEQTFRLDIGEKIYDMKLTQTNHLYYHTLEDIKIWNFNQFHHLFTPIQSCVHKLSKITSPGMPTRILCAAEDGSVRLLSSVCGSVLTIIYPMATYQVLTDIVYDPRNDRIYIALATGEVLVFDTSSNPCCAYQLWVPNLPDEAILCITLMKMQCALGEAETSKGQTLVFAGHCNGQITLMESDTVVMKSPVQAHNGMVTMLDYSHGIYDNHATSVGGADRLLSIGTDKKAGVWEITVSGSKLTLTLLQSIFCDMCATHVSMIGNVMSLAFPNNRVSMYQIKDIEGNERTDENNNKRRTAVLLSHHKDEDHTQQITAICCCSRLRLFATTSCDGSIKIWDTDNQLVRELCLDHTVRGVCFANDRGDLLVGFQNHVSLQRSRLYGNQILKRRTSTLNLRRYRKSMKMRMNIGDVSMPMTGNIKTNNLFLQKRMNYTPGRVTLPGRLKPLQKKTEDEVVEEAPKEVVIPMVLMRISSLQWFPKDEELTQSNVVRILIELLDKVNQFQHRGVCKAVMDIHKELGLEDEEMNAVVQKLTQQLQHEKAMVRVNAVKTLGDLGLERKSIIFGLLPRLSDTTDDVRQEAINTITKLTGVRDKEGLQKLLIEIGAMKPIVNRDREVIQELAERMQLQLQQGSKRMADAYQSTCTKPDDAGTSLNDGVKTPSMLEIWVANTQPGLRPEDEDLAKDFSAEEVAEVVNDGFSPWEHAKQRQMSKPKLQKKPKFAEKPQTLAPIDSYSDMSATESQWQDLSMVNSTARMYQSIGRIQRRTVAVERHDGYMERMILKKEALAIEMKERLQRHRQKYDEMMKKRKQETSKFLPNKATLYASYRKIAQGMAQPRPTALENSKVLVRVLKELLQSTVLRITSASSTWMSSAK</sequence>
<feature type="repeat" description="WD" evidence="1">
    <location>
        <begin position="33"/>
        <end position="61"/>
    </location>
</feature>
<dbReference type="Pfam" id="PF00400">
    <property type="entry name" value="WD40"/>
    <property type="match status" value="2"/>
</dbReference>
<dbReference type="PANTHER" id="PTHR45532">
    <property type="entry name" value="WD REPEAT-CONTAINING PROTEIN 97"/>
    <property type="match status" value="1"/>
</dbReference>
<dbReference type="SMART" id="SM00320">
    <property type="entry name" value="WD40"/>
    <property type="match status" value="4"/>
</dbReference>
<dbReference type="RefSeq" id="XP_006825601.1">
    <property type="nucleotide sequence ID" value="XM_006825538.1"/>
</dbReference>
<gene>
    <name evidence="4" type="primary">LOC100367647</name>
</gene>
<keyword evidence="2" id="KW-0175">Coiled coil</keyword>
<evidence type="ECO:0000256" key="1">
    <source>
        <dbReference type="PROSITE-ProRule" id="PRU00221"/>
    </source>
</evidence>
<dbReference type="PANTHER" id="PTHR45532:SF4">
    <property type="entry name" value="WD REPEAT-CONTAINING PROTEIN 55 HOMOLOG"/>
    <property type="match status" value="1"/>
</dbReference>
<dbReference type="SUPFAM" id="SSF50978">
    <property type="entry name" value="WD40 repeat-like"/>
    <property type="match status" value="2"/>
</dbReference>
<protein>
    <submittedName>
        <fullName evidence="4">Uncharacterized protein LOC100367647</fullName>
    </submittedName>
</protein>
<keyword evidence="1" id="KW-0853">WD repeat</keyword>
<dbReference type="InterPro" id="IPR001680">
    <property type="entry name" value="WD40_rpt"/>
</dbReference>
<dbReference type="Gene3D" id="2.130.10.10">
    <property type="entry name" value="YVTN repeat-like/Quinoprotein amine dehydrogenase"/>
    <property type="match status" value="2"/>
</dbReference>
<accession>A0ABM0N010</accession>
<dbReference type="SUPFAM" id="SSF48371">
    <property type="entry name" value="ARM repeat"/>
    <property type="match status" value="1"/>
</dbReference>
<evidence type="ECO:0000256" key="2">
    <source>
        <dbReference type="SAM" id="Coils"/>
    </source>
</evidence>
<dbReference type="InterPro" id="IPR016024">
    <property type="entry name" value="ARM-type_fold"/>
</dbReference>
<evidence type="ECO:0000313" key="4">
    <source>
        <dbReference type="RefSeq" id="XP_006825601.1"/>
    </source>
</evidence>
<dbReference type="InterPro" id="IPR011989">
    <property type="entry name" value="ARM-like"/>
</dbReference>
<feature type="coiled-coil region" evidence="2">
    <location>
        <begin position="836"/>
        <end position="870"/>
    </location>
</feature>
<evidence type="ECO:0000313" key="3">
    <source>
        <dbReference type="Proteomes" id="UP000694865"/>
    </source>
</evidence>
<dbReference type="Gene3D" id="1.25.10.10">
    <property type="entry name" value="Leucine-rich Repeat Variant"/>
    <property type="match status" value="1"/>
</dbReference>
<dbReference type="GeneID" id="100367647"/>
<name>A0ABM0N010_SACKO</name>
<reference evidence="4" key="1">
    <citation type="submission" date="2025-08" db="UniProtKB">
        <authorList>
            <consortium name="RefSeq"/>
        </authorList>
    </citation>
    <scope>IDENTIFICATION</scope>
    <source>
        <tissue evidence="4">Testes</tissue>
    </source>
</reference>
<dbReference type="InterPro" id="IPR036322">
    <property type="entry name" value="WD40_repeat_dom_sf"/>
</dbReference>
<organism evidence="3 4">
    <name type="scientific">Saccoglossus kowalevskii</name>
    <name type="common">Acorn worm</name>
    <dbReference type="NCBI Taxonomy" id="10224"/>
    <lineage>
        <taxon>Eukaryota</taxon>
        <taxon>Metazoa</taxon>
        <taxon>Hemichordata</taxon>
        <taxon>Enteropneusta</taxon>
        <taxon>Harrimaniidae</taxon>
        <taxon>Saccoglossus</taxon>
    </lineage>
</organism>
<keyword evidence="3" id="KW-1185">Reference proteome</keyword>
<dbReference type="InterPro" id="IPR015943">
    <property type="entry name" value="WD40/YVTN_repeat-like_dom_sf"/>
</dbReference>
<dbReference type="Proteomes" id="UP000694865">
    <property type="component" value="Unplaced"/>
</dbReference>